<dbReference type="SUPFAM" id="SSF50998">
    <property type="entry name" value="Quinoprotein alcohol dehydrogenase-like"/>
    <property type="match status" value="1"/>
</dbReference>
<dbReference type="Proteomes" id="UP000298416">
    <property type="component" value="Unassembled WGS sequence"/>
</dbReference>
<comment type="caution">
    <text evidence="2">The sequence shown here is derived from an EMBL/GenBank/DDBJ whole genome shotgun (WGS) entry which is preliminary data.</text>
</comment>
<dbReference type="AlphaFoldDB" id="A0A8X8XXG1"/>
<dbReference type="Pfam" id="PF08268">
    <property type="entry name" value="FBA_3"/>
    <property type="match status" value="2"/>
</dbReference>
<name>A0A8X8XXG1_SALSN</name>
<evidence type="ECO:0000313" key="2">
    <source>
        <dbReference type="EMBL" id="KAG6419915.1"/>
    </source>
</evidence>
<dbReference type="InterPro" id="IPR013187">
    <property type="entry name" value="F-box-assoc_dom_typ3"/>
</dbReference>
<reference evidence="2" key="2">
    <citation type="submission" date="2020-08" db="EMBL/GenBank/DDBJ databases">
        <title>Plant Genome Project.</title>
        <authorList>
            <person name="Zhang R.-G."/>
        </authorList>
    </citation>
    <scope>NUCLEOTIDE SEQUENCE</scope>
    <source>
        <strain evidence="2">Huo1</strain>
        <tissue evidence="2">Leaf</tissue>
    </source>
</reference>
<proteinExistence type="predicted"/>
<organism evidence="2">
    <name type="scientific">Salvia splendens</name>
    <name type="common">Scarlet sage</name>
    <dbReference type="NCBI Taxonomy" id="180675"/>
    <lineage>
        <taxon>Eukaryota</taxon>
        <taxon>Viridiplantae</taxon>
        <taxon>Streptophyta</taxon>
        <taxon>Embryophyta</taxon>
        <taxon>Tracheophyta</taxon>
        <taxon>Spermatophyta</taxon>
        <taxon>Magnoliopsida</taxon>
        <taxon>eudicotyledons</taxon>
        <taxon>Gunneridae</taxon>
        <taxon>Pentapetalae</taxon>
        <taxon>asterids</taxon>
        <taxon>lamiids</taxon>
        <taxon>Lamiales</taxon>
        <taxon>Lamiaceae</taxon>
        <taxon>Nepetoideae</taxon>
        <taxon>Mentheae</taxon>
        <taxon>Salviinae</taxon>
        <taxon>Salvia</taxon>
        <taxon>Salvia subgen. Calosphace</taxon>
        <taxon>core Calosphace</taxon>
    </lineage>
</organism>
<protein>
    <recommendedName>
        <fullName evidence="1">F-box associated beta-propeller type 3 domain-containing protein</fullName>
    </recommendedName>
</protein>
<evidence type="ECO:0000259" key="1">
    <source>
        <dbReference type="Pfam" id="PF08268"/>
    </source>
</evidence>
<dbReference type="PANTHER" id="PTHR31672">
    <property type="entry name" value="BNACNNG10540D PROTEIN"/>
    <property type="match status" value="1"/>
</dbReference>
<reference evidence="2" key="1">
    <citation type="submission" date="2018-01" db="EMBL/GenBank/DDBJ databases">
        <authorList>
            <person name="Mao J.F."/>
        </authorList>
    </citation>
    <scope>NUCLEOTIDE SEQUENCE</scope>
    <source>
        <strain evidence="2">Huo1</strain>
        <tissue evidence="2">Leaf</tissue>
    </source>
</reference>
<sequence>MMNDLCECGDFSAYYLETDGSINISNKDNINPSSFQMKHFYFMTSCNALLNFHGPKRSSEYKILPKPYSEPSPCWFEPPPCTACYHEASGMWYDHSLQDCKVVNLVHTRFEYESSYDDHSAHHIELYSLKTNSWKRIECKDYEYSHSQDWTQSCDVSSAACVSGTFYYTMYEAILSFDISTETFSRLPLPDGWFHERSYILVYKGLLSALVFSDNEDSVPRKYDDRATRKYQFWIMRDGLWRRDDMVFHIPGMERPIWFSPDGMLLYFESLRNELVLFDCATGKVKYLIANSPMRCPKMVEIFGVSCLEEVKQEDDEDNTLSRIRLIPDAFSLEWEAMMNDTMEAGMVNTEEVIMDNTRIEGAPPLRRNNGNQLDRNRWIGYSDEPDPEVSETKCASCLQLDMCPNPNPNPNPKPDIFVNYCDCLPNYYFVAYSLEEDGTLSPKYFIHIPTFLSEQGYYFTSASCNGLFHFYDRGSGSQALWNPTTGGYKILPKPLVELNPRITHSLNSTGLWYDHKFEDYKLLNIVSAFIEDERGYLLDVRYHIELYSLKLNSWKRIPCPDFRCGEESNGACIAGVFYCRARRVILSFDFSTETLSILPSPLTSLDDMCDHYFFMEYKGLLSVLACWYDEDIRHSAVPVKYELWIMSNGSWTRESIFHIRGVQLPVWFSQDGKQLYLASATDELVMFDRDTGELKHLGIDWASAGSRSRPMMIPFFESFVQLN</sequence>
<dbReference type="InterPro" id="IPR011047">
    <property type="entry name" value="Quinoprotein_ADH-like_sf"/>
</dbReference>
<feature type="domain" description="F-box associated beta-propeller type 3" evidence="1">
    <location>
        <begin position="90"/>
        <end position="239"/>
    </location>
</feature>
<dbReference type="NCBIfam" id="TIGR01640">
    <property type="entry name" value="F_box_assoc_1"/>
    <property type="match status" value="2"/>
</dbReference>
<dbReference type="EMBL" id="PNBA02000006">
    <property type="protein sequence ID" value="KAG6419915.1"/>
    <property type="molecule type" value="Genomic_DNA"/>
</dbReference>
<keyword evidence="3" id="KW-1185">Reference proteome</keyword>
<evidence type="ECO:0000313" key="3">
    <source>
        <dbReference type="Proteomes" id="UP000298416"/>
    </source>
</evidence>
<accession>A0A8X8XXG1</accession>
<dbReference type="PANTHER" id="PTHR31672:SF13">
    <property type="entry name" value="F-BOX PROTEIN CPR30-LIKE"/>
    <property type="match status" value="1"/>
</dbReference>
<dbReference type="InterPro" id="IPR050796">
    <property type="entry name" value="SCF_F-box_component"/>
</dbReference>
<gene>
    <name evidence="2" type="ORF">SASPL_116428</name>
</gene>
<dbReference type="InterPro" id="IPR017451">
    <property type="entry name" value="F-box-assoc_interact_dom"/>
</dbReference>
<feature type="domain" description="F-box associated beta-propeller type 3" evidence="1">
    <location>
        <begin position="455"/>
        <end position="658"/>
    </location>
</feature>